<dbReference type="GeneID" id="20325996"/>
<evidence type="ECO:0000256" key="1">
    <source>
        <dbReference type="SAM" id="MobiDB-lite"/>
    </source>
</evidence>
<evidence type="ECO:0000313" key="3">
    <source>
        <dbReference type="Proteomes" id="UP000054324"/>
    </source>
</evidence>
<dbReference type="AlphaFoldDB" id="A0A074YX42"/>
<name>A0A074YX42_OPIVI</name>
<sequence length="170" mass="18579">MDSGASPLEPVEDNPSVLSEETRQLESPPRIFQSKSGGCISNPSCMIMSGRAQTWKSTYAESEAFPRSPSAGHVQKAACMIMSGRAQTWKSTYAESEAFPRSPSAGHVQKAVKSVYNETLWLEPIASGILKPIFKHLSQLYLDAPNAGTPTQVRRRDPPTRTLDLLKTDA</sequence>
<dbReference type="EMBL" id="KL597229">
    <property type="protein sequence ID" value="KER19376.1"/>
    <property type="molecule type" value="Genomic_DNA"/>
</dbReference>
<protein>
    <submittedName>
        <fullName evidence="2">Uncharacterized protein</fullName>
    </submittedName>
</protein>
<reference evidence="2 3" key="1">
    <citation type="submission" date="2013-11" db="EMBL/GenBank/DDBJ databases">
        <title>Opisthorchis viverrini - life in the bile duct.</title>
        <authorList>
            <person name="Young N.D."/>
            <person name="Nagarajan N."/>
            <person name="Lin S.J."/>
            <person name="Korhonen P.K."/>
            <person name="Jex A.R."/>
            <person name="Hall R.S."/>
            <person name="Safavi-Hemami H."/>
            <person name="Kaewkong W."/>
            <person name="Bertrand D."/>
            <person name="Gao S."/>
            <person name="Seet Q."/>
            <person name="Wongkham S."/>
            <person name="Teh B.T."/>
            <person name="Wongkham C."/>
            <person name="Intapan P.M."/>
            <person name="Maleewong W."/>
            <person name="Yang X."/>
            <person name="Hu M."/>
            <person name="Wang Z."/>
            <person name="Hofmann A."/>
            <person name="Sternberg P.W."/>
            <person name="Tan P."/>
            <person name="Wang J."/>
            <person name="Gasser R.B."/>
        </authorList>
    </citation>
    <scope>NUCLEOTIDE SEQUENCE [LARGE SCALE GENOMIC DNA]</scope>
</reference>
<accession>A0A074YX42</accession>
<evidence type="ECO:0000313" key="2">
    <source>
        <dbReference type="EMBL" id="KER19376.1"/>
    </source>
</evidence>
<dbReference type="RefSeq" id="XP_009176872.1">
    <property type="nucleotide sequence ID" value="XM_009178608.1"/>
</dbReference>
<feature type="region of interest" description="Disordered" evidence="1">
    <location>
        <begin position="1"/>
        <end position="36"/>
    </location>
</feature>
<proteinExistence type="predicted"/>
<dbReference type="Proteomes" id="UP000054324">
    <property type="component" value="Unassembled WGS sequence"/>
</dbReference>
<organism evidence="2 3">
    <name type="scientific">Opisthorchis viverrini</name>
    <name type="common">Southeast Asian liver fluke</name>
    <dbReference type="NCBI Taxonomy" id="6198"/>
    <lineage>
        <taxon>Eukaryota</taxon>
        <taxon>Metazoa</taxon>
        <taxon>Spiralia</taxon>
        <taxon>Lophotrochozoa</taxon>
        <taxon>Platyhelminthes</taxon>
        <taxon>Trematoda</taxon>
        <taxon>Digenea</taxon>
        <taxon>Opisthorchiida</taxon>
        <taxon>Opisthorchiata</taxon>
        <taxon>Opisthorchiidae</taxon>
        <taxon>Opisthorchis</taxon>
    </lineage>
</organism>
<keyword evidence="3" id="KW-1185">Reference proteome</keyword>
<gene>
    <name evidence="2" type="ORF">T265_11828</name>
</gene>
<dbReference type="CTD" id="20325996"/>
<dbReference type="KEGG" id="ovi:T265_11828"/>